<dbReference type="RefSeq" id="WP_323357607.1">
    <property type="nucleotide sequence ID" value="NZ_JAYGHY010000058.1"/>
</dbReference>
<dbReference type="EMBL" id="JAYGHY010000058">
    <property type="protein sequence ID" value="MEA5443625.1"/>
    <property type="molecule type" value="Genomic_DNA"/>
</dbReference>
<accession>A0ABU5SYN5</accession>
<protein>
    <submittedName>
        <fullName evidence="2">Uncharacterized protein</fullName>
    </submittedName>
</protein>
<keyword evidence="3" id="KW-1185">Reference proteome</keyword>
<name>A0ABU5SYN5_9CYAN</name>
<evidence type="ECO:0000313" key="2">
    <source>
        <dbReference type="EMBL" id="MEA5443625.1"/>
    </source>
</evidence>
<gene>
    <name evidence="2" type="ORF">VB739_13775</name>
</gene>
<comment type="caution">
    <text evidence="2">The sequence shown here is derived from an EMBL/GenBank/DDBJ whole genome shotgun (WGS) entry which is preliminary data.</text>
</comment>
<feature type="signal peptide" evidence="1">
    <location>
        <begin position="1"/>
        <end position="27"/>
    </location>
</feature>
<evidence type="ECO:0000313" key="3">
    <source>
        <dbReference type="Proteomes" id="UP001302329"/>
    </source>
</evidence>
<reference evidence="2 3" key="1">
    <citation type="submission" date="2023-12" db="EMBL/GenBank/DDBJ databases">
        <title>Baltic Sea Cyanobacteria.</title>
        <authorList>
            <person name="Delbaje E."/>
            <person name="Fewer D.P."/>
            <person name="Shishido T.K."/>
        </authorList>
    </citation>
    <scope>NUCLEOTIDE SEQUENCE [LARGE SCALE GENOMIC DNA]</scope>
    <source>
        <strain evidence="2 3">UHCC 0281</strain>
    </source>
</reference>
<feature type="chain" id="PRO_5045765208" evidence="1">
    <location>
        <begin position="28"/>
        <end position="120"/>
    </location>
</feature>
<dbReference type="Proteomes" id="UP001302329">
    <property type="component" value="Unassembled WGS sequence"/>
</dbReference>
<keyword evidence="1" id="KW-0732">Signal</keyword>
<proteinExistence type="predicted"/>
<sequence length="120" mass="12816">MGDRQASWALLLNVLLTVAGLASPASAQPQVQGSPIRSLLENGAGRLLWIYDGIRHVELPLADGKAVIGLSCERQTWTVFSIERGGKQVYSFREDPAWGYQPAGPIAASGLCTAPVRVAE</sequence>
<organism evidence="2 3">
    <name type="scientific">Cyanobium gracile UHCC 0281</name>
    <dbReference type="NCBI Taxonomy" id="3110309"/>
    <lineage>
        <taxon>Bacteria</taxon>
        <taxon>Bacillati</taxon>
        <taxon>Cyanobacteriota</taxon>
        <taxon>Cyanophyceae</taxon>
        <taxon>Synechococcales</taxon>
        <taxon>Prochlorococcaceae</taxon>
        <taxon>Cyanobium</taxon>
    </lineage>
</organism>
<evidence type="ECO:0000256" key="1">
    <source>
        <dbReference type="SAM" id="SignalP"/>
    </source>
</evidence>